<protein>
    <submittedName>
        <fullName evidence="1">Uncharacterized protein</fullName>
    </submittedName>
</protein>
<name>A0AAJ2NSE2_ALKPS</name>
<evidence type="ECO:0000313" key="1">
    <source>
        <dbReference type="EMBL" id="MDV2887558.1"/>
    </source>
</evidence>
<dbReference type="EMBL" id="JAWJAY010000175">
    <property type="protein sequence ID" value="MDV2887558.1"/>
    <property type="molecule type" value="Genomic_DNA"/>
</dbReference>
<proteinExistence type="predicted"/>
<dbReference type="Proteomes" id="UP001285636">
    <property type="component" value="Unassembled WGS sequence"/>
</dbReference>
<dbReference type="RefSeq" id="WP_323467793.1">
    <property type="nucleotide sequence ID" value="NZ_JAWJAY010000175.1"/>
</dbReference>
<evidence type="ECO:0000313" key="2">
    <source>
        <dbReference type="Proteomes" id="UP001285636"/>
    </source>
</evidence>
<feature type="non-terminal residue" evidence="1">
    <location>
        <position position="1"/>
    </location>
</feature>
<accession>A0AAJ2NSE2</accession>
<organism evidence="1 2">
    <name type="scientific">Alkalihalophilus pseudofirmus</name>
    <name type="common">Bacillus pseudofirmus</name>
    <dbReference type="NCBI Taxonomy" id="79885"/>
    <lineage>
        <taxon>Bacteria</taxon>
        <taxon>Bacillati</taxon>
        <taxon>Bacillota</taxon>
        <taxon>Bacilli</taxon>
        <taxon>Bacillales</taxon>
        <taxon>Bacillaceae</taxon>
        <taxon>Alkalihalophilus</taxon>
    </lineage>
</organism>
<sequence>HHLSFISRLELIIIPSIDISRTDYSIEIIDNKEISDTNSYLSLLQKSIFHQYHSYIWSPFFHKLNDPLVDISNFVNAFKSIPKIWYSRL</sequence>
<comment type="caution">
    <text evidence="1">The sequence shown here is derived from an EMBL/GenBank/DDBJ whole genome shotgun (WGS) entry which is preliminary data.</text>
</comment>
<gene>
    <name evidence="1" type="ORF">RYX45_20505</name>
</gene>
<dbReference type="AlphaFoldDB" id="A0AAJ2NSE2"/>
<reference evidence="1" key="1">
    <citation type="submission" date="2023-10" db="EMBL/GenBank/DDBJ databases">
        <title>Screening of Alkalihalophilus pseudofirmusBZ-TG-HK211 and Its Alleviation of Salt Stress on Rapeseed Growth.</title>
        <authorList>
            <person name="Zhao B."/>
            <person name="Guo T."/>
        </authorList>
    </citation>
    <scope>NUCLEOTIDE SEQUENCE</scope>
    <source>
        <strain evidence="1">BZ-TG-HK211</strain>
    </source>
</reference>